<dbReference type="PROSITE" id="PS50011">
    <property type="entry name" value="PROTEIN_KINASE_DOM"/>
    <property type="match status" value="1"/>
</dbReference>
<dbReference type="InterPro" id="IPR011009">
    <property type="entry name" value="Kinase-like_dom_sf"/>
</dbReference>
<evidence type="ECO:0000256" key="1">
    <source>
        <dbReference type="ARBA" id="ARBA00023015"/>
    </source>
</evidence>
<evidence type="ECO:0000313" key="7">
    <source>
        <dbReference type="Proteomes" id="UP000186058"/>
    </source>
</evidence>
<evidence type="ECO:0000259" key="4">
    <source>
        <dbReference type="PROSITE" id="PS50011"/>
    </source>
</evidence>
<dbReference type="Gene3D" id="1.10.510.10">
    <property type="entry name" value="Transferase(Phosphotransferase) domain 1"/>
    <property type="match status" value="1"/>
</dbReference>
<dbReference type="Gene3D" id="3.30.450.40">
    <property type="match status" value="1"/>
</dbReference>
<organism evidence="6 7">
    <name type="scientific">Paenibacillus helianthi</name>
    <dbReference type="NCBI Taxonomy" id="1349432"/>
    <lineage>
        <taxon>Bacteria</taxon>
        <taxon>Bacillati</taxon>
        <taxon>Bacillota</taxon>
        <taxon>Bacilli</taxon>
        <taxon>Bacillales</taxon>
        <taxon>Paenibacillaceae</taxon>
        <taxon>Paenibacillus</taxon>
    </lineage>
</organism>
<protein>
    <recommendedName>
        <fullName evidence="8">GAF domain-containing protein</fullName>
    </recommendedName>
</protein>
<dbReference type="PROSITE" id="PS00622">
    <property type="entry name" value="HTH_LUXR_1"/>
    <property type="match status" value="1"/>
</dbReference>
<evidence type="ECO:0000313" key="6">
    <source>
        <dbReference type="EMBL" id="OKP85471.1"/>
    </source>
</evidence>
<reference evidence="6 7" key="1">
    <citation type="submission" date="2016-03" db="EMBL/GenBank/DDBJ databases">
        <authorList>
            <person name="Sant'Anna F.H."/>
            <person name="Ambrosini A."/>
            <person name="Souza R."/>
            <person name="Bach E."/>
            <person name="Fernandes G."/>
            <person name="Balsanelli E."/>
            <person name="Baura V.A."/>
            <person name="Souza E.M."/>
            <person name="Passaglia L."/>
        </authorList>
    </citation>
    <scope>NUCLEOTIDE SEQUENCE [LARGE SCALE GENOMIC DNA]</scope>
    <source>
        <strain evidence="6 7">P26E</strain>
    </source>
</reference>
<dbReference type="InterPro" id="IPR029016">
    <property type="entry name" value="GAF-like_dom_sf"/>
</dbReference>
<dbReference type="InterPro" id="IPR041664">
    <property type="entry name" value="AAA_16"/>
</dbReference>
<dbReference type="InterPro" id="IPR053159">
    <property type="entry name" value="Hybrid_Histidine_Kinase"/>
</dbReference>
<dbReference type="InterPro" id="IPR000792">
    <property type="entry name" value="Tscrpt_reg_LuxR_C"/>
</dbReference>
<dbReference type="PANTHER" id="PTHR43642:SF1">
    <property type="entry name" value="HYBRID SIGNAL TRANSDUCTION HISTIDINE KINASE G"/>
    <property type="match status" value="1"/>
</dbReference>
<dbReference type="EMBL" id="LVWI01000044">
    <property type="protein sequence ID" value="OKP85471.1"/>
    <property type="molecule type" value="Genomic_DNA"/>
</dbReference>
<proteinExistence type="predicted"/>
<comment type="caution">
    <text evidence="6">The sequence shown here is derived from an EMBL/GenBank/DDBJ whole genome shotgun (WGS) entry which is preliminary data.</text>
</comment>
<dbReference type="SUPFAM" id="SSF55781">
    <property type="entry name" value="GAF domain-like"/>
    <property type="match status" value="1"/>
</dbReference>
<sequence>MPIEEGFKLAKIIEGTIMEISSFLYSAEALTKMVRTIHHQSRMIGRLNPSSVRLALDLREAFLIENGNADYAYLAPEQLGRMEYKPDERSDLYALGVIFYEMLAGRLPFQAKHREDWVHLHMAAIPGPLHEYRPELAGPLEDIIARLMSKSPEMRYQSAYGLLADLRKCVAAYEETGQLLPFEIGLADRASRFRLPKLLYGRELEAKQLHAAYEQACGGSSAFVLVTGRSGSGKTALIEELYISVLRKGGRFVTGKCDPMNREMPFAPILQALRGLLQQVWSETPDRAAELGVQLRETLGQGAGVITEFLPDAAGLFGGVFQAEALPPVEAAVRFRRLLPMFIGAFASKERPLVLFLDDLQWADPDTLDFLYILAEDLAMYGLMVIGTFRSETIEERLDSVDGYPASAIWLDEVLSPKQQGRPLHIRHIQLEALIYEDVRQFLSQLLKENTSRIRQLAELVYHRTAGDPLYLHRLMDNLYREHKLYYDEEQALWVWDTEAIAELPEAPGLLHFLEARIRQLPGDTIGLLGIAAALGHRFRVSAISAMSGYTVEDTLSLLRIAEAEGLINLEKDADRGGTDDSIYTFLHDRVQEVVYSIIPVTEQAGLHLAIGRSMSKDMGGIAYSVFERVHHLNLGAVKMEDETERNGLAALNLHAGLKSKATTAFASALYFLETGLHLLGEEEAVPGSLAYRLLLELPECEYMCGYTERAAVRLERLLAATTDLLERSRIYRIRIAMCAYLKKDEQAVQVGRQALAEWGWKLPVKPSSAAVITEVALAQKVLYQHRNVLQRLPVNRDPHYIALSELVMSIASSAFTLSLSLAAVLFSRFVRFGLSRGNNEAFAYILAGYGLVLMRNKLSFAQTGAFYIEEAVQLASSFESVDLRCRLDYIRGLALLKHQPQAGLQHFRQSVKHGMEAANLPFVSIAMLTSVTNHTGGPAALSALITEYEGLAGKLVDTVTLNIFQISKAYVARLQGLAAEGDESPVPVHGSRSSKVLNNEVFYICTCQMEIAYLEGRFRDALDWAQEGSFNTFRQTRMQVRKQHVYQSLALAALYAESPPAKRRHIRSKLRKQWHVMRSWTGYFGQGYSAYVLIKAEMQHLNGNHTEAAKGYEQAIAAARQEKNGLLEGISCERASAFYRAAGTVTGADGLLKDACMAYLHWGAAAKATQLGQAYPDLKLPVAGRTMEQLVVGAATGPAERAVYSDNGKELLRQMSSSAERAGRSDWRDRLNSLLESALRYSGAVKGYIFGSREEEYIIVARSGSAENPQDRYAESVVRYVMRTGEPVLLTNASVSSYAADPYIMGNQSLSVLCLPVFFPGGVERSVVYLENHLIAGAFTDELQTLLDFMITRMVYQQALEESRPAGPSTAGATGPDPQADRLIPGLSVEHPVDLLAAAQAEPLMEPLTLREHEILCSLSDGLSNKEIATRFGITEGTVKSHVFRLYGKLGVKRRAQAVARARELNLLN</sequence>
<dbReference type="Gene3D" id="3.40.50.300">
    <property type="entry name" value="P-loop containing nucleotide triphosphate hydrolases"/>
    <property type="match status" value="1"/>
</dbReference>
<dbReference type="Proteomes" id="UP000186058">
    <property type="component" value="Unassembled WGS sequence"/>
</dbReference>
<dbReference type="InterPro" id="IPR036388">
    <property type="entry name" value="WH-like_DNA-bd_sf"/>
</dbReference>
<keyword evidence="2" id="KW-0804">Transcription</keyword>
<evidence type="ECO:0000256" key="2">
    <source>
        <dbReference type="ARBA" id="ARBA00023163"/>
    </source>
</evidence>
<dbReference type="CDD" id="cd06170">
    <property type="entry name" value="LuxR_C_like"/>
    <property type="match status" value="1"/>
</dbReference>
<feature type="domain" description="Protein kinase" evidence="4">
    <location>
        <begin position="1"/>
        <end position="170"/>
    </location>
</feature>
<dbReference type="Pfam" id="PF00196">
    <property type="entry name" value="GerE"/>
    <property type="match status" value="1"/>
</dbReference>
<dbReference type="Pfam" id="PF13191">
    <property type="entry name" value="AAA_16"/>
    <property type="match status" value="1"/>
</dbReference>
<dbReference type="SMART" id="SM00421">
    <property type="entry name" value="HTH_LUXR"/>
    <property type="match status" value="1"/>
</dbReference>
<dbReference type="PANTHER" id="PTHR43642">
    <property type="entry name" value="HYBRID SIGNAL TRANSDUCTION HISTIDINE KINASE G"/>
    <property type="match status" value="1"/>
</dbReference>
<dbReference type="PROSITE" id="PS50043">
    <property type="entry name" value="HTH_LUXR_2"/>
    <property type="match status" value="1"/>
</dbReference>
<feature type="region of interest" description="Disordered" evidence="3">
    <location>
        <begin position="1363"/>
        <end position="1383"/>
    </location>
</feature>
<name>A0ABX3ELP8_9BACL</name>
<evidence type="ECO:0000256" key="3">
    <source>
        <dbReference type="SAM" id="MobiDB-lite"/>
    </source>
</evidence>
<keyword evidence="7" id="KW-1185">Reference proteome</keyword>
<dbReference type="RefSeq" id="WP_074107977.1">
    <property type="nucleotide sequence ID" value="NZ_LVWI01000044.1"/>
</dbReference>
<accession>A0ABX3ELP8</accession>
<dbReference type="Gene3D" id="1.10.10.10">
    <property type="entry name" value="Winged helix-like DNA-binding domain superfamily/Winged helix DNA-binding domain"/>
    <property type="match status" value="1"/>
</dbReference>
<dbReference type="SUPFAM" id="SSF52540">
    <property type="entry name" value="P-loop containing nucleoside triphosphate hydrolases"/>
    <property type="match status" value="1"/>
</dbReference>
<dbReference type="InterPro" id="IPR016032">
    <property type="entry name" value="Sig_transdc_resp-reg_C-effctor"/>
</dbReference>
<dbReference type="InterPro" id="IPR027417">
    <property type="entry name" value="P-loop_NTPase"/>
</dbReference>
<evidence type="ECO:0008006" key="8">
    <source>
        <dbReference type="Google" id="ProtNLM"/>
    </source>
</evidence>
<gene>
    <name evidence="6" type="ORF">A3844_16190</name>
</gene>
<dbReference type="InterPro" id="IPR000719">
    <property type="entry name" value="Prot_kinase_dom"/>
</dbReference>
<dbReference type="Pfam" id="PF00069">
    <property type="entry name" value="Pkinase"/>
    <property type="match status" value="1"/>
</dbReference>
<dbReference type="SUPFAM" id="SSF56112">
    <property type="entry name" value="Protein kinase-like (PK-like)"/>
    <property type="match status" value="1"/>
</dbReference>
<keyword evidence="1" id="KW-0805">Transcription regulation</keyword>
<dbReference type="SUPFAM" id="SSF46894">
    <property type="entry name" value="C-terminal effector domain of the bipartite response regulators"/>
    <property type="match status" value="1"/>
</dbReference>
<dbReference type="PRINTS" id="PR00038">
    <property type="entry name" value="HTHLUXR"/>
</dbReference>
<feature type="domain" description="HTH luxR-type" evidence="5">
    <location>
        <begin position="1402"/>
        <end position="1467"/>
    </location>
</feature>
<evidence type="ECO:0000259" key="5">
    <source>
        <dbReference type="PROSITE" id="PS50043"/>
    </source>
</evidence>